<dbReference type="InterPro" id="IPR001073">
    <property type="entry name" value="C1q_dom"/>
</dbReference>
<dbReference type="PRINTS" id="PR00007">
    <property type="entry name" value="COMPLEMNTC1Q"/>
</dbReference>
<dbReference type="SUPFAM" id="SSF49842">
    <property type="entry name" value="TNF-like"/>
    <property type="match status" value="1"/>
</dbReference>
<keyword evidence="6" id="KW-1185">Reference proteome</keyword>
<proteinExistence type="predicted"/>
<evidence type="ECO:0000313" key="5">
    <source>
        <dbReference type="EnsemblMetazoa" id="G30989.2:cds"/>
    </source>
</evidence>
<evidence type="ECO:0000256" key="3">
    <source>
        <dbReference type="SAM" id="SignalP"/>
    </source>
</evidence>
<dbReference type="GO" id="GO:0005581">
    <property type="term" value="C:collagen trimer"/>
    <property type="evidence" value="ECO:0007669"/>
    <property type="project" value="UniProtKB-KW"/>
</dbReference>
<dbReference type="PANTHER" id="PTHR15427">
    <property type="entry name" value="EMILIN ELASTIN MICROFIBRIL INTERFACE-LOCATED PROTEIN ELASTIN MICROFIBRIL INTERFACER"/>
    <property type="match status" value="1"/>
</dbReference>
<dbReference type="PANTHER" id="PTHR15427:SF33">
    <property type="entry name" value="COLLAGEN IV NC1 DOMAIN-CONTAINING PROTEIN"/>
    <property type="match status" value="1"/>
</dbReference>
<sequence>MMNHTIIGILVLWTIFMGLHLDCCRGQVLYKSDNCCFECYQKKTAGTSSVTDGRQEGTARKIAFSVDFNGFSQRLNNINQILVYKNVLINHGSGYNANTGIFTTPEAGTYAFFFSVQVQVNVRLLCVLMLNGKTVSESLAGQILDFNTGSNMVILPLEKGDKVWVQTHSTIRDWINWSGEVIVEYSGNSFSGFLIF</sequence>
<feature type="domain" description="C1q" evidence="4">
    <location>
        <begin position="57"/>
        <end position="196"/>
    </location>
</feature>
<evidence type="ECO:0000256" key="1">
    <source>
        <dbReference type="ARBA" id="ARBA00004613"/>
    </source>
</evidence>
<feature type="chain" id="PRO_5042431795" description="C1q domain-containing protein" evidence="3">
    <location>
        <begin position="27"/>
        <end position="196"/>
    </location>
</feature>
<dbReference type="Proteomes" id="UP000005408">
    <property type="component" value="Unassembled WGS sequence"/>
</dbReference>
<organism evidence="5 6">
    <name type="scientific">Magallana gigas</name>
    <name type="common">Pacific oyster</name>
    <name type="synonym">Crassostrea gigas</name>
    <dbReference type="NCBI Taxonomy" id="29159"/>
    <lineage>
        <taxon>Eukaryota</taxon>
        <taxon>Metazoa</taxon>
        <taxon>Spiralia</taxon>
        <taxon>Lophotrochozoa</taxon>
        <taxon>Mollusca</taxon>
        <taxon>Bivalvia</taxon>
        <taxon>Autobranchia</taxon>
        <taxon>Pteriomorphia</taxon>
        <taxon>Ostreida</taxon>
        <taxon>Ostreoidea</taxon>
        <taxon>Ostreidae</taxon>
        <taxon>Magallana</taxon>
    </lineage>
</organism>
<dbReference type="EnsemblMetazoa" id="G30989.2">
    <property type="protein sequence ID" value="G30989.2:cds"/>
    <property type="gene ID" value="G30989"/>
</dbReference>
<protein>
    <recommendedName>
        <fullName evidence="4">C1q domain-containing protein</fullName>
    </recommendedName>
</protein>
<keyword evidence="2" id="KW-0964">Secreted</keyword>
<name>A0A8W8M3A2_MAGGI</name>
<reference evidence="5" key="1">
    <citation type="submission" date="2022-08" db="UniProtKB">
        <authorList>
            <consortium name="EnsemblMetazoa"/>
        </authorList>
    </citation>
    <scope>IDENTIFICATION</scope>
    <source>
        <strain evidence="5">05x7-T-G4-1.051#20</strain>
    </source>
</reference>
<feature type="signal peptide" evidence="3">
    <location>
        <begin position="1"/>
        <end position="26"/>
    </location>
</feature>
<evidence type="ECO:0000259" key="4">
    <source>
        <dbReference type="PROSITE" id="PS50871"/>
    </source>
</evidence>
<comment type="subcellular location">
    <subcellularLocation>
        <location evidence="1">Secreted</location>
    </subcellularLocation>
</comment>
<dbReference type="SMART" id="SM00110">
    <property type="entry name" value="C1Q"/>
    <property type="match status" value="1"/>
</dbReference>
<accession>A0A8W8M3A2</accession>
<dbReference type="InterPro" id="IPR050392">
    <property type="entry name" value="Collagen/C1q_domain"/>
</dbReference>
<dbReference type="Pfam" id="PF00386">
    <property type="entry name" value="C1q"/>
    <property type="match status" value="1"/>
</dbReference>
<evidence type="ECO:0000256" key="2">
    <source>
        <dbReference type="ARBA" id="ARBA00022525"/>
    </source>
</evidence>
<dbReference type="InterPro" id="IPR008983">
    <property type="entry name" value="Tumour_necrosis_fac-like_dom"/>
</dbReference>
<dbReference type="EnsemblMetazoa" id="G30989.1">
    <property type="protein sequence ID" value="G30989.1:cds"/>
    <property type="gene ID" value="G30989"/>
</dbReference>
<dbReference type="EnsemblMetazoa" id="G30989.3">
    <property type="protein sequence ID" value="G30989.3:cds"/>
    <property type="gene ID" value="G30989"/>
</dbReference>
<dbReference type="Gene3D" id="2.60.120.40">
    <property type="match status" value="1"/>
</dbReference>
<dbReference type="PROSITE" id="PS50871">
    <property type="entry name" value="C1Q"/>
    <property type="match status" value="1"/>
</dbReference>
<evidence type="ECO:0000313" key="6">
    <source>
        <dbReference type="Proteomes" id="UP000005408"/>
    </source>
</evidence>
<keyword evidence="3" id="KW-0732">Signal</keyword>
<dbReference type="AlphaFoldDB" id="A0A8W8M3A2"/>